<comment type="caution">
    <text evidence="2">The sequence shown here is derived from an EMBL/GenBank/DDBJ whole genome shotgun (WGS) entry which is preliminary data.</text>
</comment>
<reference evidence="2" key="1">
    <citation type="journal article" date="2022" name="Front. Microbiol.">
        <title>Genome-based taxonomic rearrangement of Oceanobacter-related bacteria including the description of Thalassolituus hydrocarbonoclasticus sp. nov. and Thalassolituus pacificus sp. nov. and emended description of the genus Thalassolituus.</title>
        <authorList>
            <person name="Dong C."/>
            <person name="Wei L."/>
            <person name="Wang J."/>
            <person name="Lai Q."/>
            <person name="Huang Z."/>
            <person name="Shao Z."/>
        </authorList>
    </citation>
    <scope>NUCLEOTIDE SEQUENCE</scope>
    <source>
        <strain evidence="2">59MF3M-4</strain>
    </source>
</reference>
<dbReference type="AlphaFoldDB" id="A0A9X3ARS5"/>
<dbReference type="EMBL" id="JAOANI010000015">
    <property type="protein sequence ID" value="MCT7359134.1"/>
    <property type="molecule type" value="Genomic_DNA"/>
</dbReference>
<feature type="chain" id="PRO_5040758160" evidence="1">
    <location>
        <begin position="24"/>
        <end position="763"/>
    </location>
</feature>
<feature type="signal peptide" evidence="1">
    <location>
        <begin position="1"/>
        <end position="23"/>
    </location>
</feature>
<sequence length="763" mass="79931">MSRFNSPGILLSALLAASLAACSNDSSSSRSDSKTPVSGKVADGYLAGAKVCLDLNANQTCDDGEPSTTSTSGGSFTIENATAEQIANAAVVVEIIVGETIDEDNPGTAIDRTYTLTAPPGYGFVSPLTTMVQNEVREKGVTPDEAKASIQTRLGTTVDLEDDYVAGSSDGGGNATEFERVHKVAQVTRAVMQQNIETVTQVLNGTEASFEDVLALIVNQVLAALETIGTAVDNSSGEFDADALVDSGAVDDAGVDPAIVEDDLAEREAERNASTVSIAGVLGGGGSLHFFESEEDGGQVSFAYGTVAPGENDNVTITDFRYNNGNGLWEEESGDGSNSEQNCILSGGTWNCVTDSDETIAISGDSVVVSRGGLSAAQETITGVAVNLSGKRIQTYANDEYFALALDPTAKFGTSATGYKLTFTRASDYYELYKENAASVSACWDGDANTEGPWAPTDIWCNNVFTRTGDGNSQTDGDAATSLAQLISASAAVNPDSPEDIKGTDIYSNDKSWMVEFVNGGRANFYPFSYSEGGAALGAKVSGSWVQKTVDGKAILVFTIPDLIAAQGDFDRYDRVQFFTVHESYVRRGYVAKAGASNDNEWVFNNAARDEIKAAFDNGLLTDLDVCSSGDAEEALISAFASAATACSASAFVSDDVAGKALTSDFGIFTFVDNDSGNYFGELGDDGQKYLDFSWSIDSSGSIVINTSTTKADGSTLYLRMNIAKIAQNARQVSVVTLGLEASSEAALDTASGDVSGEVWNIR</sequence>
<dbReference type="RefSeq" id="WP_260976009.1">
    <property type="nucleotide sequence ID" value="NZ_JAOANI010000015.1"/>
</dbReference>
<keyword evidence="3" id="KW-1185">Reference proteome</keyword>
<accession>A0A9X3ARS5</accession>
<evidence type="ECO:0000256" key="1">
    <source>
        <dbReference type="SAM" id="SignalP"/>
    </source>
</evidence>
<dbReference type="PROSITE" id="PS51257">
    <property type="entry name" value="PROKAR_LIPOPROTEIN"/>
    <property type="match status" value="1"/>
</dbReference>
<proteinExistence type="predicted"/>
<evidence type="ECO:0000313" key="2">
    <source>
        <dbReference type="EMBL" id="MCT7359134.1"/>
    </source>
</evidence>
<name>A0A9X3ARS5_9GAMM</name>
<keyword evidence="1" id="KW-0732">Signal</keyword>
<dbReference type="Proteomes" id="UP001147830">
    <property type="component" value="Unassembled WGS sequence"/>
</dbReference>
<organism evidence="2 3">
    <name type="scientific">Thalassolituus pacificus</name>
    <dbReference type="NCBI Taxonomy" id="2975440"/>
    <lineage>
        <taxon>Bacteria</taxon>
        <taxon>Pseudomonadati</taxon>
        <taxon>Pseudomonadota</taxon>
        <taxon>Gammaproteobacteria</taxon>
        <taxon>Oceanospirillales</taxon>
        <taxon>Oceanospirillaceae</taxon>
        <taxon>Thalassolituus</taxon>
    </lineage>
</organism>
<evidence type="ECO:0000313" key="3">
    <source>
        <dbReference type="Proteomes" id="UP001147830"/>
    </source>
</evidence>
<gene>
    <name evidence="2" type="ORF">NYR02_08890</name>
</gene>
<protein>
    <submittedName>
        <fullName evidence="2">Uncharacterized protein</fullName>
    </submittedName>
</protein>
<reference evidence="2" key="2">
    <citation type="submission" date="2022-08" db="EMBL/GenBank/DDBJ databases">
        <authorList>
            <person name="Dong C."/>
        </authorList>
    </citation>
    <scope>NUCLEOTIDE SEQUENCE</scope>
    <source>
        <strain evidence="2">59MF3M-4</strain>
    </source>
</reference>